<proteinExistence type="predicted"/>
<evidence type="ECO:0000313" key="1">
    <source>
        <dbReference type="EMBL" id="GBN58893.1"/>
    </source>
</evidence>
<dbReference type="OrthoDB" id="6436543at2759"/>
<keyword evidence="2" id="KW-1185">Reference proteome</keyword>
<dbReference type="AlphaFoldDB" id="A0A4Y2Q725"/>
<protein>
    <recommendedName>
        <fullName evidence="3">DUF4817 domain-containing protein</fullName>
    </recommendedName>
</protein>
<reference evidence="1 2" key="1">
    <citation type="journal article" date="2019" name="Sci. Rep.">
        <title>Orb-weaving spider Araneus ventricosus genome elucidates the spidroin gene catalogue.</title>
        <authorList>
            <person name="Kono N."/>
            <person name="Nakamura H."/>
            <person name="Ohtoshi R."/>
            <person name="Moran D.A.P."/>
            <person name="Shinohara A."/>
            <person name="Yoshida Y."/>
            <person name="Fujiwara M."/>
            <person name="Mori M."/>
            <person name="Tomita M."/>
            <person name="Arakawa K."/>
        </authorList>
    </citation>
    <scope>NUCLEOTIDE SEQUENCE [LARGE SCALE GENOMIC DNA]</scope>
</reference>
<name>A0A4Y2Q725_ARAVE</name>
<dbReference type="GO" id="GO:0003676">
    <property type="term" value="F:nucleic acid binding"/>
    <property type="evidence" value="ECO:0007669"/>
    <property type="project" value="InterPro"/>
</dbReference>
<organism evidence="1 2">
    <name type="scientific">Araneus ventricosus</name>
    <name type="common">Orbweaver spider</name>
    <name type="synonym">Epeira ventricosa</name>
    <dbReference type="NCBI Taxonomy" id="182803"/>
    <lineage>
        <taxon>Eukaryota</taxon>
        <taxon>Metazoa</taxon>
        <taxon>Ecdysozoa</taxon>
        <taxon>Arthropoda</taxon>
        <taxon>Chelicerata</taxon>
        <taxon>Arachnida</taxon>
        <taxon>Araneae</taxon>
        <taxon>Araneomorphae</taxon>
        <taxon>Entelegynae</taxon>
        <taxon>Araneoidea</taxon>
        <taxon>Araneidae</taxon>
        <taxon>Araneus</taxon>
    </lineage>
</organism>
<dbReference type="Proteomes" id="UP000499080">
    <property type="component" value="Unassembled WGS sequence"/>
</dbReference>
<sequence>MRTTRFTCYKNAGYSAFLHFASEKFAMTVSLKDCALLVKLFYKNNDLGTCSSAKVPDTQGPMTVQGLLKMIQKFEKTGSFSVQSGRGRKRIDSTVVEEVAGGVERWCATVQCTGNCPTIGILSTVHKILRNILHCYPYKISHVQELRPSDLPARETFALEFLARMELPWKIVRTDKAHFHLTGYVNTQNCRIWATENPLETQLVPLRPAKVTVWCGFTASFIMGPYFFEETGALDPVTITVTGQRYECLLRNHVIPALQQLGYVDRIIFMQDGAPPHIANPVKQLLKRHFGTARIISRHFPTAWPFRSPDLNPCDSSLWGYLTDVVFSTPIAHLVN</sequence>
<dbReference type="Gene3D" id="3.30.420.10">
    <property type="entry name" value="Ribonuclease H-like superfamily/Ribonuclease H"/>
    <property type="match status" value="1"/>
</dbReference>
<dbReference type="PANTHER" id="PTHR47326">
    <property type="entry name" value="TRANSPOSABLE ELEMENT TC3 TRANSPOSASE-LIKE PROTEIN"/>
    <property type="match status" value="1"/>
</dbReference>
<dbReference type="PANTHER" id="PTHR47326:SF1">
    <property type="entry name" value="HTH PSQ-TYPE DOMAIN-CONTAINING PROTEIN"/>
    <property type="match status" value="1"/>
</dbReference>
<accession>A0A4Y2Q725</accession>
<evidence type="ECO:0008006" key="3">
    <source>
        <dbReference type="Google" id="ProtNLM"/>
    </source>
</evidence>
<gene>
    <name evidence="1" type="ORF">AVEN_84747_1</name>
</gene>
<evidence type="ECO:0000313" key="2">
    <source>
        <dbReference type="Proteomes" id="UP000499080"/>
    </source>
</evidence>
<dbReference type="InterPro" id="IPR036397">
    <property type="entry name" value="RNaseH_sf"/>
</dbReference>
<comment type="caution">
    <text evidence="1">The sequence shown here is derived from an EMBL/GenBank/DDBJ whole genome shotgun (WGS) entry which is preliminary data.</text>
</comment>
<dbReference type="EMBL" id="BGPR01013018">
    <property type="protein sequence ID" value="GBN58893.1"/>
    <property type="molecule type" value="Genomic_DNA"/>
</dbReference>